<keyword evidence="2 4" id="KW-0119">Carbohydrate metabolism</keyword>
<proteinExistence type="inferred from homology"/>
<evidence type="ECO:0000256" key="4">
    <source>
        <dbReference type="RuleBase" id="RU361174"/>
    </source>
</evidence>
<evidence type="ECO:0000313" key="8">
    <source>
        <dbReference type="Proteomes" id="UP000319143"/>
    </source>
</evidence>
<feature type="chain" id="PRO_5022670515" description="Beta-xylanase" evidence="5">
    <location>
        <begin position="30"/>
        <end position="419"/>
    </location>
</feature>
<accession>A0A5C6D889</accession>
<dbReference type="SUPFAM" id="SSF51445">
    <property type="entry name" value="(Trans)glycosidases"/>
    <property type="match status" value="1"/>
</dbReference>
<comment type="catalytic activity">
    <reaction evidence="4">
        <text>Endohydrolysis of (1-&gt;4)-beta-D-xylosidic linkages in xylans.</text>
        <dbReference type="EC" id="3.2.1.8"/>
    </reaction>
</comment>
<keyword evidence="3 4" id="KW-0624">Polysaccharide degradation</keyword>
<keyword evidence="8" id="KW-1185">Reference proteome</keyword>
<dbReference type="GO" id="GO:0031176">
    <property type="term" value="F:endo-1,4-beta-xylanase activity"/>
    <property type="evidence" value="ECO:0007669"/>
    <property type="project" value="UniProtKB-EC"/>
</dbReference>
<evidence type="ECO:0000256" key="2">
    <source>
        <dbReference type="ARBA" id="ARBA00023277"/>
    </source>
</evidence>
<feature type="domain" description="GH10" evidence="6">
    <location>
        <begin position="66"/>
        <end position="365"/>
    </location>
</feature>
<dbReference type="Proteomes" id="UP000319143">
    <property type="component" value="Unassembled WGS sequence"/>
</dbReference>
<dbReference type="PANTHER" id="PTHR31490:SF1">
    <property type="entry name" value="ENDO-1,4-BETA-XYLANASE 1"/>
    <property type="match status" value="1"/>
</dbReference>
<keyword evidence="4 7" id="KW-0326">Glycosidase</keyword>
<feature type="signal peptide" evidence="5">
    <location>
        <begin position="1"/>
        <end position="29"/>
    </location>
</feature>
<dbReference type="SMART" id="SM00633">
    <property type="entry name" value="Glyco_10"/>
    <property type="match status" value="1"/>
</dbReference>
<dbReference type="Pfam" id="PF00331">
    <property type="entry name" value="Glyco_hydro_10"/>
    <property type="match status" value="1"/>
</dbReference>
<dbReference type="InterPro" id="IPR001000">
    <property type="entry name" value="GH10_dom"/>
</dbReference>
<comment type="caution">
    <text evidence="7">The sequence shown here is derived from an EMBL/GenBank/DDBJ whole genome shotgun (WGS) entry which is preliminary data.</text>
</comment>
<gene>
    <name evidence="7" type="primary">xynZ_2</name>
    <name evidence="7" type="ORF">Poly41_58590</name>
</gene>
<comment type="similarity">
    <text evidence="4">Belongs to the glycosyl hydrolase 10 (cellulase F) family.</text>
</comment>
<dbReference type="AlphaFoldDB" id="A0A5C6D889"/>
<dbReference type="EC" id="3.2.1.8" evidence="4"/>
<reference evidence="7 8" key="1">
    <citation type="submission" date="2019-02" db="EMBL/GenBank/DDBJ databases">
        <title>Deep-cultivation of Planctomycetes and their phenomic and genomic characterization uncovers novel biology.</title>
        <authorList>
            <person name="Wiegand S."/>
            <person name="Jogler M."/>
            <person name="Boedeker C."/>
            <person name="Pinto D."/>
            <person name="Vollmers J."/>
            <person name="Rivas-Marin E."/>
            <person name="Kohn T."/>
            <person name="Peeters S.H."/>
            <person name="Heuer A."/>
            <person name="Rast P."/>
            <person name="Oberbeckmann S."/>
            <person name="Bunk B."/>
            <person name="Jeske O."/>
            <person name="Meyerdierks A."/>
            <person name="Storesund J.E."/>
            <person name="Kallscheuer N."/>
            <person name="Luecker S."/>
            <person name="Lage O.M."/>
            <person name="Pohl T."/>
            <person name="Merkel B.J."/>
            <person name="Hornburger P."/>
            <person name="Mueller R.-W."/>
            <person name="Bruemmer F."/>
            <person name="Labrenz M."/>
            <person name="Spormann A.M."/>
            <person name="Op Den Camp H."/>
            <person name="Overmann J."/>
            <person name="Amann R."/>
            <person name="Jetten M.S.M."/>
            <person name="Mascher T."/>
            <person name="Medema M.H."/>
            <person name="Devos D.P."/>
            <person name="Kaster A.-K."/>
            <person name="Ovreas L."/>
            <person name="Rohde M."/>
            <person name="Galperin M.Y."/>
            <person name="Jogler C."/>
        </authorList>
    </citation>
    <scope>NUCLEOTIDE SEQUENCE [LARGE SCALE GENOMIC DNA]</scope>
    <source>
        <strain evidence="7 8">Poly41</strain>
    </source>
</reference>
<dbReference type="PRINTS" id="PR00134">
    <property type="entry name" value="GLHYDRLASE10"/>
</dbReference>
<keyword evidence="5" id="KW-0732">Signal</keyword>
<evidence type="ECO:0000259" key="6">
    <source>
        <dbReference type="PROSITE" id="PS51760"/>
    </source>
</evidence>
<dbReference type="GO" id="GO:0045493">
    <property type="term" value="P:xylan catabolic process"/>
    <property type="evidence" value="ECO:0007669"/>
    <property type="project" value="UniProtKB-KW"/>
</dbReference>
<keyword evidence="7" id="KW-0858">Xylan degradation</keyword>
<dbReference type="RefSeq" id="WP_197231701.1">
    <property type="nucleotide sequence ID" value="NZ_SJPV01000014.1"/>
</dbReference>
<dbReference type="PANTHER" id="PTHR31490">
    <property type="entry name" value="GLYCOSYL HYDROLASE"/>
    <property type="match status" value="1"/>
</dbReference>
<dbReference type="EMBL" id="SJPV01000014">
    <property type="protein sequence ID" value="TWU31971.1"/>
    <property type="molecule type" value="Genomic_DNA"/>
</dbReference>
<evidence type="ECO:0000256" key="1">
    <source>
        <dbReference type="ARBA" id="ARBA00022801"/>
    </source>
</evidence>
<evidence type="ECO:0000313" key="7">
    <source>
        <dbReference type="EMBL" id="TWU31971.1"/>
    </source>
</evidence>
<evidence type="ECO:0000256" key="3">
    <source>
        <dbReference type="ARBA" id="ARBA00023326"/>
    </source>
</evidence>
<dbReference type="InterPro" id="IPR044846">
    <property type="entry name" value="GH10"/>
</dbReference>
<dbReference type="PROSITE" id="PS51760">
    <property type="entry name" value="GH10_2"/>
    <property type="match status" value="1"/>
</dbReference>
<organism evidence="7 8">
    <name type="scientific">Novipirellula artificiosorum</name>
    <dbReference type="NCBI Taxonomy" id="2528016"/>
    <lineage>
        <taxon>Bacteria</taxon>
        <taxon>Pseudomonadati</taxon>
        <taxon>Planctomycetota</taxon>
        <taxon>Planctomycetia</taxon>
        <taxon>Pirellulales</taxon>
        <taxon>Pirellulaceae</taxon>
        <taxon>Novipirellula</taxon>
    </lineage>
</organism>
<name>A0A5C6D889_9BACT</name>
<sequence length="419" mass="48617" precursor="true">MQSSCMLRFVVKPLSVLVITLGCCITTLADETDNSIAQHRMGSIHINAPAGTPVHVEQLRHEFWFGAALSSGAFGDREPEASDEKYRQVFLENFNAAVTENALKWHSMERRPDQVDYATVDNMLRWTDQHNLPLRGHNLYWGIPNRVQNWIKELNDEQLHNTLKKRGLTIARRYRGRFAEYDLNNEMIHGNYYADRLGAEITRQMADWVKQEDPDAVLYLNDYDILTGNRLDDFVEHIETLLRDGVKIDGIGVQGHLHSDRFDPQALKNALDRLARFELPIRITEFNMPGQRWKYYGDRKVQLTPEQEQQKADQLVEYYRICFAHPAVEGILMWGFWEGACWIPQSALYKKDWTPTPAAEAYRDLVYRKWWTDWQGKADTNSRCVVPAYFGTYRVTIGDKPILVELSANEKTLTLPLVH</sequence>
<keyword evidence="1 4" id="KW-0378">Hydrolase</keyword>
<evidence type="ECO:0000256" key="5">
    <source>
        <dbReference type="SAM" id="SignalP"/>
    </source>
</evidence>
<dbReference type="Gene3D" id="3.20.20.80">
    <property type="entry name" value="Glycosidases"/>
    <property type="match status" value="1"/>
</dbReference>
<dbReference type="InterPro" id="IPR017853">
    <property type="entry name" value="GH"/>
</dbReference>
<protein>
    <recommendedName>
        <fullName evidence="4">Beta-xylanase</fullName>
        <ecNumber evidence="4">3.2.1.8</ecNumber>
    </recommendedName>
</protein>